<sequence length="105" mass="11700">MSNLMNEGTLKVINEAVITIPGLMSFAEVNKESGLVLATKEIDKAIEVSITEKIHRLKIHIILLNGVNIKDVATEVQIRVKYELEKLSNFTNSYYVDVVVDALAK</sequence>
<proteinExistence type="inferred from homology"/>
<dbReference type="RefSeq" id="WP_115558246.1">
    <property type="nucleotide sequence ID" value="NZ_CP031376.1"/>
</dbReference>
<dbReference type="Proteomes" id="UP000254792">
    <property type="component" value="Chromosome"/>
</dbReference>
<evidence type="ECO:0000313" key="2">
    <source>
        <dbReference type="EMBL" id="AXK51344.1"/>
    </source>
</evidence>
<evidence type="ECO:0000256" key="1">
    <source>
        <dbReference type="ARBA" id="ARBA00005721"/>
    </source>
</evidence>
<accession>A0A345Z415</accession>
<dbReference type="OrthoDB" id="391718at2"/>
<dbReference type="KEGG" id="salx:SALLE_v1c06740"/>
<dbReference type="InterPro" id="IPR005531">
    <property type="entry name" value="Asp23"/>
</dbReference>
<evidence type="ECO:0000313" key="3">
    <source>
        <dbReference type="Proteomes" id="UP000254792"/>
    </source>
</evidence>
<name>A0A345Z415_9MOLU</name>
<gene>
    <name evidence="2" type="ORF">SALLE_v1c06740</name>
</gene>
<keyword evidence="3" id="KW-1185">Reference proteome</keyword>
<reference evidence="2 3" key="1">
    <citation type="submission" date="2018-07" db="EMBL/GenBank/DDBJ databases">
        <title>Complete genome sequence of Spiroplasma alleghenense PLHS-1 (ATCC 51752).</title>
        <authorList>
            <person name="Chou L."/>
            <person name="Lee T.-Y."/>
            <person name="Tsai Y.-M."/>
            <person name="Kuo C.-H."/>
        </authorList>
    </citation>
    <scope>NUCLEOTIDE SEQUENCE [LARGE SCALE GENOMIC DNA]</scope>
    <source>
        <strain evidence="2 3">PLHS-1</strain>
    </source>
</reference>
<dbReference type="Pfam" id="PF03780">
    <property type="entry name" value="Asp23"/>
    <property type="match status" value="1"/>
</dbReference>
<dbReference type="EMBL" id="CP031376">
    <property type="protein sequence ID" value="AXK51344.1"/>
    <property type="molecule type" value="Genomic_DNA"/>
</dbReference>
<protein>
    <submittedName>
        <fullName evidence="2">Asp23/Gls24 family envelope stress response protein</fullName>
    </submittedName>
</protein>
<organism evidence="2 3">
    <name type="scientific">Spiroplasma alleghenense</name>
    <dbReference type="NCBI Taxonomy" id="216931"/>
    <lineage>
        <taxon>Bacteria</taxon>
        <taxon>Bacillati</taxon>
        <taxon>Mycoplasmatota</taxon>
        <taxon>Mollicutes</taxon>
        <taxon>Entomoplasmatales</taxon>
        <taxon>Spiroplasmataceae</taxon>
        <taxon>Spiroplasma</taxon>
    </lineage>
</organism>
<comment type="similarity">
    <text evidence="1">Belongs to the asp23 family.</text>
</comment>
<dbReference type="AlphaFoldDB" id="A0A345Z415"/>